<sequence>MVTVHSNTLRAAILGFSVNFVRKKNTSRNVTVNNNFSC</sequence>
<name>A0A8S5U1E7_9CAUD</name>
<dbReference type="EMBL" id="BK015982">
    <property type="protein sequence ID" value="DAF88284.1"/>
    <property type="molecule type" value="Genomic_DNA"/>
</dbReference>
<accession>A0A8S5U1E7</accession>
<protein>
    <submittedName>
        <fullName evidence="1">Uncharacterized protein</fullName>
    </submittedName>
</protein>
<reference evidence="1" key="1">
    <citation type="journal article" date="2021" name="Proc. Natl. Acad. Sci. U.S.A.">
        <title>A Catalog of Tens of Thousands of Viruses from Human Metagenomes Reveals Hidden Associations with Chronic Diseases.</title>
        <authorList>
            <person name="Tisza M.J."/>
            <person name="Buck C.B."/>
        </authorList>
    </citation>
    <scope>NUCLEOTIDE SEQUENCE</scope>
    <source>
        <strain evidence="1">Cttuu15</strain>
    </source>
</reference>
<evidence type="ECO:0000313" key="1">
    <source>
        <dbReference type="EMBL" id="DAF88284.1"/>
    </source>
</evidence>
<organism evidence="1">
    <name type="scientific">Siphoviridae sp. cttuu15</name>
    <dbReference type="NCBI Taxonomy" id="2825709"/>
    <lineage>
        <taxon>Viruses</taxon>
        <taxon>Duplodnaviria</taxon>
        <taxon>Heunggongvirae</taxon>
        <taxon>Uroviricota</taxon>
        <taxon>Caudoviricetes</taxon>
    </lineage>
</organism>
<proteinExistence type="predicted"/>